<protein>
    <submittedName>
        <fullName evidence="2">Demethylmenaquinone methyltransferase</fullName>
        <ecNumber evidence="2">2.1.1.163</ecNumber>
    </submittedName>
</protein>
<keyword evidence="2" id="KW-0489">Methyltransferase</keyword>
<dbReference type="OrthoDB" id="9787738at2"/>
<dbReference type="GO" id="GO:0032259">
    <property type="term" value="P:methylation"/>
    <property type="evidence" value="ECO:0007669"/>
    <property type="project" value="UniProtKB-KW"/>
</dbReference>
<name>A0A1Y5RE73_9RHOB</name>
<dbReference type="RefSeq" id="WP_133057587.1">
    <property type="nucleotide sequence ID" value="NZ_FWFO01000001.1"/>
</dbReference>
<evidence type="ECO:0000313" key="3">
    <source>
        <dbReference type="Proteomes" id="UP000193077"/>
    </source>
</evidence>
<dbReference type="AlphaFoldDB" id="A0A1Y5RE73"/>
<dbReference type="Pfam" id="PF08241">
    <property type="entry name" value="Methyltransf_11"/>
    <property type="match status" value="1"/>
</dbReference>
<evidence type="ECO:0000259" key="1">
    <source>
        <dbReference type="Pfam" id="PF08241"/>
    </source>
</evidence>
<dbReference type="Proteomes" id="UP000193077">
    <property type="component" value="Unassembled WGS sequence"/>
</dbReference>
<organism evidence="2 3">
    <name type="scientific">Falsiruegeria litorea R37</name>
    <dbReference type="NCBI Taxonomy" id="1200284"/>
    <lineage>
        <taxon>Bacteria</taxon>
        <taxon>Pseudomonadati</taxon>
        <taxon>Pseudomonadota</taxon>
        <taxon>Alphaproteobacteria</taxon>
        <taxon>Rhodobacterales</taxon>
        <taxon>Roseobacteraceae</taxon>
        <taxon>Falsiruegeria</taxon>
    </lineage>
</organism>
<dbReference type="PANTHER" id="PTHR43591">
    <property type="entry name" value="METHYLTRANSFERASE"/>
    <property type="match status" value="1"/>
</dbReference>
<dbReference type="Gene3D" id="3.40.50.150">
    <property type="entry name" value="Vaccinia Virus protein VP39"/>
    <property type="match status" value="1"/>
</dbReference>
<dbReference type="SUPFAM" id="SSF53335">
    <property type="entry name" value="S-adenosyl-L-methionine-dependent methyltransferases"/>
    <property type="match status" value="1"/>
</dbReference>
<gene>
    <name evidence="2" type="primary">ubiE_2</name>
    <name evidence="2" type="ORF">TRL7639_00234</name>
</gene>
<accession>A0A1Y5RE73</accession>
<sequence>MIDSFRLTEAAARKYQRHSVPAMFGPLAEKTVDLLRLKPDMHVLDVACGTGALTRAILKALKGRCRILGTDLNQTMIDVAREMTPDSPHNVDWLAADVTDLPLKDSGFDLACIQQGLQFFPDKPAALHEIHRVLRSDGRLCLTCWKEISPFNDSLATALEHHINPQAAEKARAPFSYRDGHVIQALLGENGFAVKRHAAIVLHRRFADLGEQILALPIEKDLRDAGEEKTRLVIDTTSKLLAPYDTDGVFIVPQEAHFFEARCR</sequence>
<proteinExistence type="predicted"/>
<dbReference type="CDD" id="cd02440">
    <property type="entry name" value="AdoMet_MTases"/>
    <property type="match status" value="1"/>
</dbReference>
<dbReference type="GO" id="GO:0043770">
    <property type="term" value="F:demethylmenaquinone methyltransferase activity"/>
    <property type="evidence" value="ECO:0007669"/>
    <property type="project" value="UniProtKB-EC"/>
</dbReference>
<reference evidence="2 3" key="1">
    <citation type="submission" date="2017-03" db="EMBL/GenBank/DDBJ databases">
        <authorList>
            <person name="Afonso C.L."/>
            <person name="Miller P.J."/>
            <person name="Scott M.A."/>
            <person name="Spackman E."/>
            <person name="Goraichik I."/>
            <person name="Dimitrov K.M."/>
            <person name="Suarez D.L."/>
            <person name="Swayne D.E."/>
        </authorList>
    </citation>
    <scope>NUCLEOTIDE SEQUENCE [LARGE SCALE GENOMIC DNA]</scope>
    <source>
        <strain evidence="2 3">CECT 7639</strain>
    </source>
</reference>
<keyword evidence="2" id="KW-0808">Transferase</keyword>
<dbReference type="InterPro" id="IPR013216">
    <property type="entry name" value="Methyltransf_11"/>
</dbReference>
<dbReference type="GO" id="GO:0008757">
    <property type="term" value="F:S-adenosylmethionine-dependent methyltransferase activity"/>
    <property type="evidence" value="ECO:0007669"/>
    <property type="project" value="InterPro"/>
</dbReference>
<dbReference type="InterPro" id="IPR029063">
    <property type="entry name" value="SAM-dependent_MTases_sf"/>
</dbReference>
<dbReference type="EMBL" id="FWFO01000001">
    <property type="protein sequence ID" value="SLN15001.1"/>
    <property type="molecule type" value="Genomic_DNA"/>
</dbReference>
<dbReference type="EC" id="2.1.1.163" evidence="2"/>
<evidence type="ECO:0000313" key="2">
    <source>
        <dbReference type="EMBL" id="SLN15001.1"/>
    </source>
</evidence>
<feature type="domain" description="Methyltransferase type 11" evidence="1">
    <location>
        <begin position="44"/>
        <end position="141"/>
    </location>
</feature>
<keyword evidence="3" id="KW-1185">Reference proteome</keyword>